<organism evidence="1">
    <name type="scientific">Xenopus tropicalis</name>
    <name type="common">Western clawed frog</name>
    <name type="synonym">Silurana tropicalis</name>
    <dbReference type="NCBI Taxonomy" id="8364"/>
    <lineage>
        <taxon>Eukaryota</taxon>
        <taxon>Metazoa</taxon>
        <taxon>Chordata</taxon>
        <taxon>Craniata</taxon>
        <taxon>Vertebrata</taxon>
        <taxon>Euteleostomi</taxon>
        <taxon>Amphibia</taxon>
        <taxon>Batrachia</taxon>
        <taxon>Anura</taxon>
        <taxon>Pipoidea</taxon>
        <taxon>Pipidae</taxon>
        <taxon>Xenopodinae</taxon>
        <taxon>Xenopus</taxon>
        <taxon>Silurana</taxon>
    </lineage>
</organism>
<dbReference type="EMBL" id="KV461729">
    <property type="protein sequence ID" value="OCA14383.1"/>
    <property type="molecule type" value="Genomic_DNA"/>
</dbReference>
<reference evidence="1" key="3">
    <citation type="submission" date="2016-05" db="EMBL/GenBank/DDBJ databases">
        <title>WGS assembly of Xenopus tropicalis.</title>
        <authorList>
            <person name="Sessions A."/>
            <person name="Jenkins J."/>
            <person name="Mitros T."/>
            <person name="Lyons J.T."/>
            <person name="Dichmann D.S."/>
            <person name="Robert J."/>
            <person name="Harland R.M."/>
            <person name="Rokhsar D.S."/>
        </authorList>
    </citation>
    <scope>NUCLEOTIDE SEQUENCE</scope>
    <source>
        <strain evidence="1">Nigerian</strain>
    </source>
</reference>
<accession>A0A1B8XUP8</accession>
<sequence>MSKNFSSDAPEIKVIGGHAVFSLQRDVTLRSYVSLFLIGSYCREKKARLPIAISREWEPGLPHIAGGKSCSSYLSQSICISLVYVPHIFYYWV</sequence>
<name>A0A1B8XUP8_XENTR</name>
<reference evidence="1" key="2">
    <citation type="journal article" date="2010" name="Science">
        <title>The genome of the Western clawed frog Xenopus tropicalis.</title>
        <authorList>
            <person name="Hellsten U."/>
            <person name="Harland R.M."/>
            <person name="Gilchrist M.J."/>
            <person name="Hendrix D."/>
            <person name="Jurka J."/>
            <person name="Kapitonov V."/>
            <person name="Ovcharenko I."/>
            <person name="Putnam N.H."/>
            <person name="Shu S."/>
            <person name="Taher L."/>
            <person name="Blitz I.L."/>
            <person name="Blumberg B."/>
            <person name="Dichmann D.S."/>
            <person name="Dubchak I."/>
            <person name="Amaya E."/>
            <person name="Detter J.C."/>
            <person name="Fletcher R."/>
            <person name="Gerhard D.S."/>
            <person name="Goodstein D."/>
            <person name="Graves T."/>
            <person name="Grigoriev I.V."/>
            <person name="Grimwood J."/>
            <person name="Kawashima T."/>
            <person name="Lindquist E."/>
            <person name="Lucas S.M."/>
            <person name="Mead P.E."/>
            <person name="Mitros T."/>
            <person name="Ogino H."/>
            <person name="Ohta Y."/>
            <person name="Poliakov A.V."/>
            <person name="Pollet N."/>
            <person name="Robert J."/>
            <person name="Salamov A."/>
            <person name="Sater A.K."/>
            <person name="Schmutz J."/>
            <person name="Terry A."/>
            <person name="Vize P.D."/>
            <person name="Warren W.C."/>
            <person name="Wells D."/>
            <person name="Wills A."/>
            <person name="Wilson R.K."/>
            <person name="Zimmerman L.B."/>
            <person name="Zorn A.M."/>
            <person name="Grainger R."/>
            <person name="Grammer T."/>
            <person name="Khokha M.K."/>
            <person name="Richardson P.M."/>
            <person name="Rokhsar D.S."/>
        </authorList>
    </citation>
    <scope>NUCLEOTIDE SEQUENCE [LARGE SCALE GENOMIC DNA]</scope>
    <source>
        <strain evidence="1">Nigerian</strain>
    </source>
</reference>
<protein>
    <submittedName>
        <fullName evidence="1">Uncharacterized protein</fullName>
    </submittedName>
</protein>
<evidence type="ECO:0000313" key="1">
    <source>
        <dbReference type="EMBL" id="OCA14383.1"/>
    </source>
</evidence>
<proteinExistence type="predicted"/>
<dbReference type="AlphaFoldDB" id="A0A1B8XUP8"/>
<reference evidence="1" key="1">
    <citation type="submission" date="2009-11" db="EMBL/GenBank/DDBJ databases">
        <authorList>
            <consortium name="US DOE Joint Genome Institute (JGI-PGF)"/>
            <person name="Ottilar R."/>
            <person name="Schmutz J."/>
            <person name="Salamov A."/>
            <person name="Cheng J.F."/>
            <person name="Lucas S."/>
            <person name="Pitluck S."/>
            <person name="Gundlach H."/>
            <person name="Guo Y."/>
            <person name="Haberer G."/>
            <person name="Nasrallah J."/>
            <person name="Mayer K.F.X."/>
            <person name="van de Peer Y."/>
            <person name="Weigel D."/>
            <person name="Grigoriev I.V."/>
        </authorList>
    </citation>
    <scope>NUCLEOTIDE SEQUENCE</scope>
    <source>
        <strain evidence="1">Nigerian</strain>
    </source>
</reference>
<gene>
    <name evidence="1" type="ORF">XENTR_v90026921mg</name>
</gene>